<evidence type="ECO:0000256" key="3">
    <source>
        <dbReference type="ARBA" id="ARBA00023163"/>
    </source>
</evidence>
<dbReference type="Pfam" id="PF00392">
    <property type="entry name" value="GntR"/>
    <property type="match status" value="2"/>
</dbReference>
<comment type="caution">
    <text evidence="5">The sequence shown here is derived from an EMBL/GenBank/DDBJ whole genome shotgun (WGS) entry which is preliminary data.</text>
</comment>
<dbReference type="SUPFAM" id="SSF46785">
    <property type="entry name" value="Winged helix' DNA-binding domain"/>
    <property type="match status" value="2"/>
</dbReference>
<dbReference type="Gene3D" id="1.10.10.10">
    <property type="entry name" value="Winged helix-like DNA-binding domain superfamily/Winged helix DNA-binding domain"/>
    <property type="match status" value="2"/>
</dbReference>
<feature type="domain" description="HTH gntR-type" evidence="4">
    <location>
        <begin position="83"/>
        <end position="150"/>
    </location>
</feature>
<dbReference type="Proteomes" id="UP001317259">
    <property type="component" value="Unassembled WGS sequence"/>
</dbReference>
<protein>
    <submittedName>
        <fullName evidence="5">GntR family transcriptional regulator</fullName>
    </submittedName>
</protein>
<keyword evidence="2" id="KW-0238">DNA-binding</keyword>
<dbReference type="CDD" id="cd07377">
    <property type="entry name" value="WHTH_GntR"/>
    <property type="match status" value="2"/>
</dbReference>
<dbReference type="PANTHER" id="PTHR44846:SF17">
    <property type="entry name" value="GNTR-FAMILY TRANSCRIPTIONAL REGULATOR"/>
    <property type="match status" value="1"/>
</dbReference>
<reference evidence="5 6" key="1">
    <citation type="submission" date="2022-04" db="EMBL/GenBank/DDBJ databases">
        <title>Genome draft of Actinomadura sp. ATCC 31491.</title>
        <authorList>
            <person name="Shi X."/>
            <person name="Du Y."/>
        </authorList>
    </citation>
    <scope>NUCLEOTIDE SEQUENCE [LARGE SCALE GENOMIC DNA]</scope>
    <source>
        <strain evidence="5 6">ATCC 31491</strain>
    </source>
</reference>
<keyword evidence="6" id="KW-1185">Reference proteome</keyword>
<feature type="domain" description="HTH gntR-type" evidence="4">
    <location>
        <begin position="8"/>
        <end position="76"/>
    </location>
</feature>
<dbReference type="InterPro" id="IPR036388">
    <property type="entry name" value="WH-like_DNA-bd_sf"/>
</dbReference>
<dbReference type="PROSITE" id="PS50949">
    <property type="entry name" value="HTH_GNTR"/>
    <property type="match status" value="2"/>
</dbReference>
<keyword evidence="3" id="KW-0804">Transcription</keyword>
<evidence type="ECO:0000313" key="6">
    <source>
        <dbReference type="Proteomes" id="UP001317259"/>
    </source>
</evidence>
<proteinExistence type="predicted"/>
<accession>A0ABT0FLY8</accession>
<gene>
    <name evidence="5" type="ORF">MF672_005975</name>
</gene>
<keyword evidence="1" id="KW-0805">Transcription regulation</keyword>
<dbReference type="RefSeq" id="WP_242378915.1">
    <property type="nucleotide sequence ID" value="NZ_JAKRKC020000001.1"/>
</dbReference>
<name>A0ABT0FLY8_9ACTN</name>
<dbReference type="PANTHER" id="PTHR44846">
    <property type="entry name" value="MANNOSYL-D-GLYCERATE TRANSPORT/METABOLISM SYSTEM REPRESSOR MNGR-RELATED"/>
    <property type="match status" value="1"/>
</dbReference>
<dbReference type="InterPro" id="IPR036390">
    <property type="entry name" value="WH_DNA-bd_sf"/>
</dbReference>
<dbReference type="PRINTS" id="PR00035">
    <property type="entry name" value="HTHGNTR"/>
</dbReference>
<evidence type="ECO:0000313" key="5">
    <source>
        <dbReference type="EMBL" id="MCK2213342.1"/>
    </source>
</evidence>
<dbReference type="InterPro" id="IPR050679">
    <property type="entry name" value="Bact_HTH_transcr_reg"/>
</dbReference>
<dbReference type="InterPro" id="IPR000524">
    <property type="entry name" value="Tscrpt_reg_HTH_GntR"/>
</dbReference>
<sequence>MNRWLTGWRVFTQIVDRLRERIEVDMYPVGSMLPSEAALCAEFGVARNTVRRALAVLEAEGLILTIPSKGRLVVGGDKAKDEPYLYQAIAHELRGQIERRELEPGAALPSESCLRRRHGVSRSTVRQALDVLEQEGLIVSEHGRGRYVRR</sequence>
<evidence type="ECO:0000256" key="2">
    <source>
        <dbReference type="ARBA" id="ARBA00023125"/>
    </source>
</evidence>
<evidence type="ECO:0000259" key="4">
    <source>
        <dbReference type="PROSITE" id="PS50949"/>
    </source>
</evidence>
<organism evidence="5 6">
    <name type="scientific">Actinomadura luzonensis</name>
    <dbReference type="NCBI Taxonomy" id="2805427"/>
    <lineage>
        <taxon>Bacteria</taxon>
        <taxon>Bacillati</taxon>
        <taxon>Actinomycetota</taxon>
        <taxon>Actinomycetes</taxon>
        <taxon>Streptosporangiales</taxon>
        <taxon>Thermomonosporaceae</taxon>
        <taxon>Actinomadura</taxon>
    </lineage>
</organism>
<evidence type="ECO:0000256" key="1">
    <source>
        <dbReference type="ARBA" id="ARBA00023015"/>
    </source>
</evidence>
<dbReference type="SMART" id="SM00345">
    <property type="entry name" value="HTH_GNTR"/>
    <property type="match status" value="2"/>
</dbReference>
<dbReference type="EMBL" id="JAKRKC020000001">
    <property type="protein sequence ID" value="MCK2213342.1"/>
    <property type="molecule type" value="Genomic_DNA"/>
</dbReference>